<dbReference type="EMBL" id="JARJLG010000041">
    <property type="protein sequence ID" value="KAJ7763141.1"/>
    <property type="molecule type" value="Genomic_DNA"/>
</dbReference>
<feature type="region of interest" description="Disordered" evidence="1">
    <location>
        <begin position="29"/>
        <end position="149"/>
    </location>
</feature>
<comment type="caution">
    <text evidence="2">The sequence shown here is derived from an EMBL/GenBank/DDBJ whole genome shotgun (WGS) entry which is preliminary data.</text>
</comment>
<evidence type="ECO:0000313" key="2">
    <source>
        <dbReference type="EMBL" id="KAJ7763141.1"/>
    </source>
</evidence>
<feature type="compositionally biased region" description="Low complexity" evidence="1">
    <location>
        <begin position="110"/>
        <end position="149"/>
    </location>
</feature>
<feature type="compositionally biased region" description="Acidic residues" evidence="1">
    <location>
        <begin position="83"/>
        <end position="94"/>
    </location>
</feature>
<dbReference type="AlphaFoldDB" id="A0AAD7JEE6"/>
<sequence length="149" mass="16097">MKGGGFREDACSRRGTLSVVSVSRARTVQDADLHRRERRAQRISDGGECALPSPFPLTALSCDPGMTTLSPLPLSTGAAQEERNDESDDIEKDDAECHIFHYDSRHGTKHSPSQSDSSSASHSSHSQHSSSHSHSSYPPYPSSTSNSNT</sequence>
<proteinExistence type="predicted"/>
<dbReference type="Proteomes" id="UP001215280">
    <property type="component" value="Unassembled WGS sequence"/>
</dbReference>
<evidence type="ECO:0000256" key="1">
    <source>
        <dbReference type="SAM" id="MobiDB-lite"/>
    </source>
</evidence>
<reference evidence="2" key="1">
    <citation type="submission" date="2023-03" db="EMBL/GenBank/DDBJ databases">
        <title>Massive genome expansion in bonnet fungi (Mycena s.s.) driven by repeated elements and novel gene families across ecological guilds.</title>
        <authorList>
            <consortium name="Lawrence Berkeley National Laboratory"/>
            <person name="Harder C.B."/>
            <person name="Miyauchi S."/>
            <person name="Viragh M."/>
            <person name="Kuo A."/>
            <person name="Thoen E."/>
            <person name="Andreopoulos B."/>
            <person name="Lu D."/>
            <person name="Skrede I."/>
            <person name="Drula E."/>
            <person name="Henrissat B."/>
            <person name="Morin E."/>
            <person name="Kohler A."/>
            <person name="Barry K."/>
            <person name="LaButti K."/>
            <person name="Morin E."/>
            <person name="Salamov A."/>
            <person name="Lipzen A."/>
            <person name="Mereny Z."/>
            <person name="Hegedus B."/>
            <person name="Baldrian P."/>
            <person name="Stursova M."/>
            <person name="Weitz H."/>
            <person name="Taylor A."/>
            <person name="Grigoriev I.V."/>
            <person name="Nagy L.G."/>
            <person name="Martin F."/>
            <person name="Kauserud H."/>
        </authorList>
    </citation>
    <scope>NUCLEOTIDE SEQUENCE</scope>
    <source>
        <strain evidence="2">CBHHK188m</strain>
    </source>
</reference>
<evidence type="ECO:0000313" key="3">
    <source>
        <dbReference type="Proteomes" id="UP001215280"/>
    </source>
</evidence>
<accession>A0AAD7JEE6</accession>
<organism evidence="2 3">
    <name type="scientific">Mycena maculata</name>
    <dbReference type="NCBI Taxonomy" id="230809"/>
    <lineage>
        <taxon>Eukaryota</taxon>
        <taxon>Fungi</taxon>
        <taxon>Dikarya</taxon>
        <taxon>Basidiomycota</taxon>
        <taxon>Agaricomycotina</taxon>
        <taxon>Agaricomycetes</taxon>
        <taxon>Agaricomycetidae</taxon>
        <taxon>Agaricales</taxon>
        <taxon>Marasmiineae</taxon>
        <taxon>Mycenaceae</taxon>
        <taxon>Mycena</taxon>
    </lineage>
</organism>
<protein>
    <submittedName>
        <fullName evidence="2">Uncharacterized protein</fullName>
    </submittedName>
</protein>
<keyword evidence="3" id="KW-1185">Reference proteome</keyword>
<feature type="compositionally biased region" description="Basic and acidic residues" evidence="1">
    <location>
        <begin position="95"/>
        <end position="106"/>
    </location>
</feature>
<gene>
    <name evidence="2" type="ORF">DFH07DRAFT_956514</name>
</gene>
<name>A0AAD7JEE6_9AGAR</name>